<comment type="caution">
    <text evidence="3">The sequence shown here is derived from an EMBL/GenBank/DDBJ whole genome shotgun (WGS) entry which is preliminary data.</text>
</comment>
<feature type="domain" description="DUF1510" evidence="2">
    <location>
        <begin position="119"/>
        <end position="210"/>
    </location>
</feature>
<evidence type="ECO:0000259" key="2">
    <source>
        <dbReference type="Pfam" id="PF07423"/>
    </source>
</evidence>
<feature type="compositionally biased region" description="Acidic residues" evidence="1">
    <location>
        <begin position="79"/>
        <end position="91"/>
    </location>
</feature>
<keyword evidence="4" id="KW-1185">Reference proteome</keyword>
<dbReference type="Pfam" id="PF07423">
    <property type="entry name" value="DUF1510"/>
    <property type="match status" value="1"/>
</dbReference>
<feature type="compositionally biased region" description="Acidic residues" evidence="1">
    <location>
        <begin position="48"/>
        <end position="70"/>
    </location>
</feature>
<protein>
    <submittedName>
        <fullName evidence="3">YrrS family protein</fullName>
    </submittedName>
</protein>
<evidence type="ECO:0000313" key="4">
    <source>
        <dbReference type="Proteomes" id="UP000659496"/>
    </source>
</evidence>
<sequence length="217" mass="23842">MLNWMIAIVVLLIVLVGVKILSSDNAPKDKEVAITETTPKEDTSGTETDTEGSDADDKVEDSDQDADADDKDSPKEGTVSDETDEDEDSEDSSEKKDNEKEGTVTYTASEDAVVDETVSNTSWKPIGTSQSGNHVSQYDGSSVDWQEKKKALAYATGMTENDMIFLKIKNGGSPQKSIGIVSSKDKSKKYRVYLEWVDGEGWKPTQMDVLNTLDFNY</sequence>
<accession>A0ABR8PFE5</accession>
<proteinExistence type="predicted"/>
<evidence type="ECO:0000313" key="3">
    <source>
        <dbReference type="EMBL" id="MBD7906893.1"/>
    </source>
</evidence>
<evidence type="ECO:0000256" key="1">
    <source>
        <dbReference type="SAM" id="MobiDB-lite"/>
    </source>
</evidence>
<feature type="region of interest" description="Disordered" evidence="1">
    <location>
        <begin position="25"/>
        <end position="111"/>
    </location>
</feature>
<dbReference type="Proteomes" id="UP000659496">
    <property type="component" value="Unassembled WGS sequence"/>
</dbReference>
<dbReference type="EMBL" id="JACSQY010000001">
    <property type="protein sequence ID" value="MBD7906893.1"/>
    <property type="molecule type" value="Genomic_DNA"/>
</dbReference>
<name>A0ABR8PFE5_9BACL</name>
<feature type="compositionally biased region" description="Basic and acidic residues" evidence="1">
    <location>
        <begin position="92"/>
        <end position="102"/>
    </location>
</feature>
<feature type="compositionally biased region" description="Basic and acidic residues" evidence="1">
    <location>
        <begin position="26"/>
        <end position="43"/>
    </location>
</feature>
<dbReference type="InterPro" id="IPR009988">
    <property type="entry name" value="DUF1510"/>
</dbReference>
<organism evidence="3 4">
    <name type="scientific">Sporosarcina gallistercoris</name>
    <dbReference type="NCBI Taxonomy" id="2762245"/>
    <lineage>
        <taxon>Bacteria</taxon>
        <taxon>Bacillati</taxon>
        <taxon>Bacillota</taxon>
        <taxon>Bacilli</taxon>
        <taxon>Bacillales</taxon>
        <taxon>Caryophanaceae</taxon>
        <taxon>Sporosarcina</taxon>
    </lineage>
</organism>
<gene>
    <name evidence="3" type="ORF">H9659_00930</name>
</gene>
<reference evidence="3 4" key="1">
    <citation type="submission" date="2020-08" db="EMBL/GenBank/DDBJ databases">
        <title>A Genomic Blueprint of the Chicken Gut Microbiome.</title>
        <authorList>
            <person name="Gilroy R."/>
            <person name="Ravi A."/>
            <person name="Getino M."/>
            <person name="Pursley I."/>
            <person name="Horton D.L."/>
            <person name="Alikhan N.-F."/>
            <person name="Baker D."/>
            <person name="Gharbi K."/>
            <person name="Hall N."/>
            <person name="Watson M."/>
            <person name="Adriaenssens E.M."/>
            <person name="Foster-Nyarko E."/>
            <person name="Jarju S."/>
            <person name="Secka A."/>
            <person name="Antonio M."/>
            <person name="Oren A."/>
            <person name="Chaudhuri R."/>
            <person name="La Ragione R.M."/>
            <person name="Hildebrand F."/>
            <person name="Pallen M.J."/>
        </authorList>
    </citation>
    <scope>NUCLEOTIDE SEQUENCE [LARGE SCALE GENOMIC DNA]</scope>
    <source>
        <strain evidence="3 4">Sa3CUA8</strain>
    </source>
</reference>